<evidence type="ECO:0000256" key="8">
    <source>
        <dbReference type="ARBA" id="ARBA00022692"/>
    </source>
</evidence>
<dbReference type="PRINTS" id="PR01853">
    <property type="entry name" value="YAJCTRNLCASE"/>
</dbReference>
<dbReference type="PANTHER" id="PTHR33909">
    <property type="entry name" value="SEC TRANSLOCON ACCESSORY COMPLEX SUBUNIT YAJC"/>
    <property type="match status" value="1"/>
</dbReference>
<dbReference type="Proteomes" id="UP000218080">
    <property type="component" value="Unassembled WGS sequence"/>
</dbReference>
<evidence type="ECO:0000256" key="13">
    <source>
        <dbReference type="SAM" id="MobiDB-lite"/>
    </source>
</evidence>
<organism evidence="15">
    <name type="scientific">Wolbachia pipientis</name>
    <dbReference type="NCBI Taxonomy" id="955"/>
    <lineage>
        <taxon>Bacteria</taxon>
        <taxon>Pseudomonadati</taxon>
        <taxon>Pseudomonadota</taxon>
        <taxon>Alphaproteobacteria</taxon>
        <taxon>Rickettsiales</taxon>
        <taxon>Anaplasmataceae</taxon>
        <taxon>Wolbachieae</taxon>
        <taxon>Wolbachia</taxon>
    </lineage>
</organism>
<evidence type="ECO:0000256" key="11">
    <source>
        <dbReference type="ARBA" id="ARBA00023010"/>
    </source>
</evidence>
<evidence type="ECO:0000256" key="9">
    <source>
        <dbReference type="ARBA" id="ARBA00022927"/>
    </source>
</evidence>
<evidence type="ECO:0000313" key="15">
    <source>
        <dbReference type="EMBL" id="TVS92745.1"/>
    </source>
</evidence>
<protein>
    <recommendedName>
        <fullName evidence="5">Sec translocon accessory complex subunit YajC</fullName>
    </recommendedName>
</protein>
<comment type="function">
    <text evidence="1">The SecYEG-SecDF-YajC-YidC holo-translocon (HTL) protein secretase/insertase is a supercomplex required for protein secretion, insertion of proteins into membranes, and assembly of membrane protein complexes. While the SecYEG complex is essential for assembly of a number of proteins and complexes, the SecDF-YajC-YidC subcomplex facilitates these functions.</text>
</comment>
<keyword evidence="6" id="KW-0813">Transport</keyword>
<evidence type="ECO:0000256" key="7">
    <source>
        <dbReference type="ARBA" id="ARBA00022475"/>
    </source>
</evidence>
<evidence type="ECO:0000256" key="10">
    <source>
        <dbReference type="ARBA" id="ARBA00022989"/>
    </source>
</evidence>
<comment type="caution">
    <text evidence="15">The sequence shown here is derived from an EMBL/GenBank/DDBJ whole genome shotgun (WGS) entry which is preliminary data.</text>
</comment>
<keyword evidence="7" id="KW-1003">Cell membrane</keyword>
<evidence type="ECO:0000256" key="12">
    <source>
        <dbReference type="ARBA" id="ARBA00023136"/>
    </source>
</evidence>
<evidence type="ECO:0000256" key="3">
    <source>
        <dbReference type="ARBA" id="ARBA00006742"/>
    </source>
</evidence>
<reference evidence="15" key="1">
    <citation type="submission" date="2019-07" db="EMBL/GenBank/DDBJ databases">
        <title>Genome assemblies of Wolbachia strains wAlbA and wAlbB in wild caught Aedes albopictus specimens.</title>
        <authorList>
            <person name="Kulkarni A."/>
            <person name="Yu W."/>
            <person name="Xue R.-D."/>
            <person name="Ma Y."/>
            <person name="Xu J."/>
        </authorList>
    </citation>
    <scope>NUCLEOTIDE SEQUENCE</scope>
    <source>
        <strain evidence="15">HN2016</strain>
    </source>
</reference>
<sequence>MLISEVFAADATSNVSSIGASFASFIPLILIFVVFYFLIIRPQQKKLKEHRKMIDQIKRGDTVITSGGIIGEVNKVDEANAQFIIEIAPKVEVKVLKSAISEVLNKETQKVAAKPIEKGKIEKSDKKNKNQPPEESKKGKDDKGKNAA</sequence>
<evidence type="ECO:0000256" key="6">
    <source>
        <dbReference type="ARBA" id="ARBA00022448"/>
    </source>
</evidence>
<evidence type="ECO:0000256" key="4">
    <source>
        <dbReference type="ARBA" id="ARBA00011718"/>
    </source>
</evidence>
<proteinExistence type="inferred from homology"/>
<feature type="region of interest" description="Disordered" evidence="13">
    <location>
        <begin position="110"/>
        <end position="148"/>
    </location>
</feature>
<keyword evidence="10 14" id="KW-1133">Transmembrane helix</keyword>
<accession>A0A6C1U0C3</accession>
<gene>
    <name evidence="15" type="primary">yajC</name>
    <name evidence="15" type="ORF">COM42_005795</name>
</gene>
<dbReference type="GO" id="GO:0015031">
    <property type="term" value="P:protein transport"/>
    <property type="evidence" value="ECO:0007669"/>
    <property type="project" value="UniProtKB-KW"/>
</dbReference>
<dbReference type="NCBIfam" id="TIGR00739">
    <property type="entry name" value="yajC"/>
    <property type="match status" value="1"/>
</dbReference>
<keyword evidence="12 14" id="KW-0472">Membrane</keyword>
<keyword evidence="9" id="KW-0653">Protein transport</keyword>
<comment type="similarity">
    <text evidence="3">Belongs to the YajC family.</text>
</comment>
<dbReference type="GO" id="GO:0005886">
    <property type="term" value="C:plasma membrane"/>
    <property type="evidence" value="ECO:0007669"/>
    <property type="project" value="UniProtKB-SubCell"/>
</dbReference>
<keyword evidence="11" id="KW-0811">Translocation</keyword>
<keyword evidence="8 14" id="KW-0812">Transmembrane</keyword>
<evidence type="ECO:0000256" key="14">
    <source>
        <dbReference type="SAM" id="Phobius"/>
    </source>
</evidence>
<dbReference type="Pfam" id="PF02699">
    <property type="entry name" value="YajC"/>
    <property type="match status" value="1"/>
</dbReference>
<dbReference type="PANTHER" id="PTHR33909:SF1">
    <property type="entry name" value="SEC TRANSLOCON ACCESSORY COMPLEX SUBUNIT YAJC"/>
    <property type="match status" value="1"/>
</dbReference>
<dbReference type="AlphaFoldDB" id="A0A6C1U0C3"/>
<name>A0A6C1U0C3_WOLPI</name>
<evidence type="ECO:0000256" key="2">
    <source>
        <dbReference type="ARBA" id="ARBA00004377"/>
    </source>
</evidence>
<dbReference type="InterPro" id="IPR003849">
    <property type="entry name" value="Preprotein_translocase_YajC"/>
</dbReference>
<comment type="subunit">
    <text evidence="4">Part of the SecDF-YidC-YajC translocase complex. The SecDF-YidC-YajC translocase forms a supercomplex with SecYEG, called the holo-translocon (HTL).</text>
</comment>
<evidence type="ECO:0000256" key="5">
    <source>
        <dbReference type="ARBA" id="ARBA00014962"/>
    </source>
</evidence>
<dbReference type="EMBL" id="NWVJ02000356">
    <property type="protein sequence ID" value="TVS92745.1"/>
    <property type="molecule type" value="Genomic_DNA"/>
</dbReference>
<comment type="subcellular location">
    <subcellularLocation>
        <location evidence="2">Cell inner membrane</location>
        <topology evidence="2">Single-pass membrane protein</topology>
    </subcellularLocation>
</comment>
<evidence type="ECO:0000256" key="1">
    <source>
        <dbReference type="ARBA" id="ARBA00002061"/>
    </source>
</evidence>
<feature type="transmembrane region" description="Helical" evidence="14">
    <location>
        <begin position="20"/>
        <end position="39"/>
    </location>
</feature>
<dbReference type="SMART" id="SM01323">
    <property type="entry name" value="YajC"/>
    <property type="match status" value="1"/>
</dbReference>